<organism evidence="1 2">
    <name type="scientific">Echinococcus granulosus</name>
    <name type="common">Hydatid tapeworm</name>
    <dbReference type="NCBI Taxonomy" id="6210"/>
    <lineage>
        <taxon>Eukaryota</taxon>
        <taxon>Metazoa</taxon>
        <taxon>Spiralia</taxon>
        <taxon>Lophotrochozoa</taxon>
        <taxon>Platyhelminthes</taxon>
        <taxon>Cestoda</taxon>
        <taxon>Eucestoda</taxon>
        <taxon>Cyclophyllidea</taxon>
        <taxon>Taeniidae</taxon>
        <taxon>Echinococcus</taxon>
        <taxon>Echinococcus granulosus group</taxon>
    </lineage>
</organism>
<accession>W6U749</accession>
<evidence type="ECO:0000313" key="1">
    <source>
        <dbReference type="EMBL" id="EUB57000.1"/>
    </source>
</evidence>
<proteinExistence type="predicted"/>
<gene>
    <name evidence="1" type="ORF">EGR_08151</name>
</gene>
<dbReference type="GeneID" id="36343866"/>
<dbReference type="KEGG" id="egl:EGR_08151"/>
<name>W6U749_ECHGR</name>
<sequence>MSVQAETEIKHPPTHTRIHTQTQKLYIALRETFTRASRHSSILMLRQFKDLVDKHTNPIKREGFDSN</sequence>
<dbReference type="Proteomes" id="UP000019149">
    <property type="component" value="Unassembled WGS sequence"/>
</dbReference>
<dbReference type="EMBL" id="APAU02000097">
    <property type="protein sequence ID" value="EUB57000.1"/>
    <property type="molecule type" value="Genomic_DNA"/>
</dbReference>
<keyword evidence="2" id="KW-1185">Reference proteome</keyword>
<protein>
    <submittedName>
        <fullName evidence="1">Uncharacterized protein</fullName>
    </submittedName>
</protein>
<evidence type="ECO:0000313" key="2">
    <source>
        <dbReference type="Proteomes" id="UP000019149"/>
    </source>
</evidence>
<dbReference type="CTD" id="36343866"/>
<comment type="caution">
    <text evidence="1">The sequence shown here is derived from an EMBL/GenBank/DDBJ whole genome shotgun (WGS) entry which is preliminary data.</text>
</comment>
<reference evidence="1 2" key="1">
    <citation type="journal article" date="2013" name="Nat. Genet.">
        <title>The genome of the hydatid tapeworm Echinococcus granulosus.</title>
        <authorList>
            <person name="Zheng H."/>
            <person name="Zhang W."/>
            <person name="Zhang L."/>
            <person name="Zhang Z."/>
            <person name="Li J."/>
            <person name="Lu G."/>
            <person name="Zhu Y."/>
            <person name="Wang Y."/>
            <person name="Huang Y."/>
            <person name="Liu J."/>
            <person name="Kang H."/>
            <person name="Chen J."/>
            <person name="Wang L."/>
            <person name="Chen A."/>
            <person name="Yu S."/>
            <person name="Gao Z."/>
            <person name="Jin L."/>
            <person name="Gu W."/>
            <person name="Wang Z."/>
            <person name="Zhao L."/>
            <person name="Shi B."/>
            <person name="Wen H."/>
            <person name="Lin R."/>
            <person name="Jones M.K."/>
            <person name="Brejova B."/>
            <person name="Vinar T."/>
            <person name="Zhao G."/>
            <person name="McManus D.P."/>
            <person name="Chen Z."/>
            <person name="Zhou Y."/>
            <person name="Wang S."/>
        </authorList>
    </citation>
    <scope>NUCLEOTIDE SEQUENCE [LARGE SCALE GENOMIC DNA]</scope>
</reference>
<dbReference type="AlphaFoldDB" id="W6U749"/>
<dbReference type="RefSeq" id="XP_024348196.1">
    <property type="nucleotide sequence ID" value="XM_024497400.1"/>
</dbReference>